<evidence type="ECO:0000313" key="4">
    <source>
        <dbReference type="EMBL" id="KAL2282590.1"/>
    </source>
</evidence>
<keyword evidence="5" id="KW-1185">Reference proteome</keyword>
<protein>
    <recommendedName>
        <fullName evidence="6">Alternative oxidase</fullName>
    </recommendedName>
</protein>
<evidence type="ECO:0000256" key="2">
    <source>
        <dbReference type="ARBA" id="ARBA00023253"/>
    </source>
</evidence>
<comment type="caution">
    <text evidence="4">The sequence shown here is derived from an EMBL/GenBank/DDBJ whole genome shotgun (WGS) entry which is preliminary data.</text>
</comment>
<name>A0ABR4EJG7_9PEZI</name>
<dbReference type="Gene3D" id="3.40.50.11350">
    <property type="match status" value="1"/>
</dbReference>
<dbReference type="InterPro" id="IPR019378">
    <property type="entry name" value="GDP-Fuc_O-FucTrfase"/>
</dbReference>
<sequence>MINKFFGGMTRMGRAQFIPVLAVGLLLAVWTIRLQMPAMSVDYSWFRIGDDGRIGSTSPAVKGLGKPEVSDIDFSDPDAPFIGWPLERACNEVTEWVEGVVWLCDNNWGGVGNVRNFILTCMRYAIEAGVSGIVMPAIQKRNDDNIIDINSGKDYRPFSYFFDEETFRKGMGENCPQITIYDSWAHIPNAIQGNSSGEPNIEKISPRHFSDRGDCDGAELDKHTDRFGDSFREWVRSEESGTPPSAQHPRLFRMTDYPGVLWEYPRWHDGPEFSNTYGGLLKFNKQVMRLGKKALENMQTFARQHARTGDPLGIEAKSRAVDDASAFLGVHLRTEADAIEFWPTYEEQEEAYLDKAEELGLAVAYVATGNLSEARKFSAAADDKLGMAVVSKADLLTGDDADELASLSWDQQGLVDYIVLVGSEYFVGNSRSSFSILTIQKRHLKEDGIYTRPYKIRPGGYGRSMIVGPKEQYYKHWMFIWDAMWP</sequence>
<keyword evidence="2" id="KW-0294">Fucose metabolism</keyword>
<reference evidence="4 5" key="1">
    <citation type="submission" date="2024-03" db="EMBL/GenBank/DDBJ databases">
        <title>A high-quality draft genome sequence of Diaporthe vaccinii, a causative agent of upright dieback and viscid rot disease in cranberry plants.</title>
        <authorList>
            <person name="Sarrasin M."/>
            <person name="Lang B.F."/>
            <person name="Burger G."/>
        </authorList>
    </citation>
    <scope>NUCLEOTIDE SEQUENCE [LARGE SCALE GENOMIC DNA]</scope>
    <source>
        <strain evidence="4 5">IS7</strain>
    </source>
</reference>
<organism evidence="4 5">
    <name type="scientific">Diaporthe vaccinii</name>
    <dbReference type="NCBI Taxonomy" id="105482"/>
    <lineage>
        <taxon>Eukaryota</taxon>
        <taxon>Fungi</taxon>
        <taxon>Dikarya</taxon>
        <taxon>Ascomycota</taxon>
        <taxon>Pezizomycotina</taxon>
        <taxon>Sordariomycetes</taxon>
        <taxon>Sordariomycetidae</taxon>
        <taxon>Diaporthales</taxon>
        <taxon>Diaporthaceae</taxon>
        <taxon>Diaporthe</taxon>
        <taxon>Diaporthe eres species complex</taxon>
    </lineage>
</organism>
<evidence type="ECO:0008006" key="6">
    <source>
        <dbReference type="Google" id="ProtNLM"/>
    </source>
</evidence>
<dbReference type="Pfam" id="PF10250">
    <property type="entry name" value="O-FucT"/>
    <property type="match status" value="1"/>
</dbReference>
<evidence type="ECO:0000256" key="3">
    <source>
        <dbReference type="ARBA" id="ARBA00023277"/>
    </source>
</evidence>
<dbReference type="Proteomes" id="UP001600888">
    <property type="component" value="Unassembled WGS sequence"/>
</dbReference>
<evidence type="ECO:0000256" key="1">
    <source>
        <dbReference type="ARBA" id="ARBA00022679"/>
    </source>
</evidence>
<accession>A0ABR4EJG7</accession>
<dbReference type="CDD" id="cd11296">
    <property type="entry name" value="O-FucT_like"/>
    <property type="match status" value="1"/>
</dbReference>
<dbReference type="EMBL" id="JBAWTH010000048">
    <property type="protein sequence ID" value="KAL2282590.1"/>
    <property type="molecule type" value="Genomic_DNA"/>
</dbReference>
<evidence type="ECO:0000313" key="5">
    <source>
        <dbReference type="Proteomes" id="UP001600888"/>
    </source>
</evidence>
<proteinExistence type="predicted"/>
<keyword evidence="1" id="KW-0808">Transferase</keyword>
<gene>
    <name evidence="4" type="ORF">FJTKL_10451</name>
</gene>
<keyword evidence="3" id="KW-0119">Carbohydrate metabolism</keyword>